<protein>
    <submittedName>
        <fullName evidence="2">Uncharacterized protein</fullName>
    </submittedName>
</protein>
<feature type="compositionally biased region" description="Basic and acidic residues" evidence="1">
    <location>
        <begin position="87"/>
        <end position="98"/>
    </location>
</feature>
<feature type="region of interest" description="Disordered" evidence="1">
    <location>
        <begin position="1"/>
        <end position="34"/>
    </location>
</feature>
<evidence type="ECO:0000313" key="2">
    <source>
        <dbReference type="EMBL" id="PVD19474.1"/>
    </source>
</evidence>
<feature type="compositionally biased region" description="Basic and acidic residues" evidence="1">
    <location>
        <begin position="114"/>
        <end position="139"/>
    </location>
</feature>
<keyword evidence="3" id="KW-1185">Reference proteome</keyword>
<dbReference type="AlphaFoldDB" id="A0A2T7NE75"/>
<evidence type="ECO:0000313" key="3">
    <source>
        <dbReference type="Proteomes" id="UP000245119"/>
    </source>
</evidence>
<organism evidence="2 3">
    <name type="scientific">Pomacea canaliculata</name>
    <name type="common">Golden apple snail</name>
    <dbReference type="NCBI Taxonomy" id="400727"/>
    <lineage>
        <taxon>Eukaryota</taxon>
        <taxon>Metazoa</taxon>
        <taxon>Spiralia</taxon>
        <taxon>Lophotrochozoa</taxon>
        <taxon>Mollusca</taxon>
        <taxon>Gastropoda</taxon>
        <taxon>Caenogastropoda</taxon>
        <taxon>Architaenioglossa</taxon>
        <taxon>Ampullarioidea</taxon>
        <taxon>Ampullariidae</taxon>
        <taxon>Pomacea</taxon>
    </lineage>
</organism>
<gene>
    <name evidence="2" type="ORF">C0Q70_19963</name>
</gene>
<sequence>MIRGSAGAPADPSRNGSRVSQTPYAPPPFISRAKQESRLPVAWTSLGFAGWGVFTGKDREPSSLSGPRLPVRRRQGTGGGGTGGGRVKGEVRYRRRQDTGGGRVQEDEGLEAQRAADDLHSQRQERKMKICDGEKEAGL</sequence>
<feature type="region of interest" description="Disordered" evidence="1">
    <location>
        <begin position="53"/>
        <end position="139"/>
    </location>
</feature>
<accession>A0A2T7NE75</accession>
<feature type="compositionally biased region" description="Gly residues" evidence="1">
    <location>
        <begin position="76"/>
        <end position="86"/>
    </location>
</feature>
<dbReference type="Proteomes" id="UP000245119">
    <property type="component" value="Linkage Group LG13"/>
</dbReference>
<comment type="caution">
    <text evidence="2">The sequence shown here is derived from an EMBL/GenBank/DDBJ whole genome shotgun (WGS) entry which is preliminary data.</text>
</comment>
<dbReference type="EMBL" id="PZQS01000013">
    <property type="protein sequence ID" value="PVD19474.1"/>
    <property type="molecule type" value="Genomic_DNA"/>
</dbReference>
<evidence type="ECO:0000256" key="1">
    <source>
        <dbReference type="SAM" id="MobiDB-lite"/>
    </source>
</evidence>
<reference evidence="2 3" key="1">
    <citation type="submission" date="2018-04" db="EMBL/GenBank/DDBJ databases">
        <title>The genome of golden apple snail Pomacea canaliculata provides insight into stress tolerance and invasive adaptation.</title>
        <authorList>
            <person name="Liu C."/>
            <person name="Liu B."/>
            <person name="Ren Y."/>
            <person name="Zhang Y."/>
            <person name="Wang H."/>
            <person name="Li S."/>
            <person name="Jiang F."/>
            <person name="Yin L."/>
            <person name="Zhang G."/>
            <person name="Qian W."/>
            <person name="Fan W."/>
        </authorList>
    </citation>
    <scope>NUCLEOTIDE SEQUENCE [LARGE SCALE GENOMIC DNA]</scope>
    <source>
        <strain evidence="2">SZHN2017</strain>
        <tissue evidence="2">Muscle</tissue>
    </source>
</reference>
<feature type="compositionally biased region" description="Polar residues" evidence="1">
    <location>
        <begin position="14"/>
        <end position="23"/>
    </location>
</feature>
<name>A0A2T7NE75_POMCA</name>
<proteinExistence type="predicted"/>